<keyword evidence="6" id="KW-0282">Flagellum</keyword>
<evidence type="ECO:0000313" key="7">
    <source>
        <dbReference type="Proteomes" id="UP000502260"/>
    </source>
</evidence>
<evidence type="ECO:0000256" key="4">
    <source>
        <dbReference type="HAMAP-Rule" id="MF_00724"/>
    </source>
</evidence>
<protein>
    <recommendedName>
        <fullName evidence="4 5">Flagellar hook-basal body complex protein FliE</fullName>
    </recommendedName>
</protein>
<dbReference type="HAMAP" id="MF_00724">
    <property type="entry name" value="FliE"/>
    <property type="match status" value="1"/>
</dbReference>
<dbReference type="RefSeq" id="WP_173061398.1">
    <property type="nucleotide sequence ID" value="NZ_AP022853.1"/>
</dbReference>
<accession>A0A6F8V8Z5</accession>
<dbReference type="GO" id="GO:0009425">
    <property type="term" value="C:bacterial-type flagellum basal body"/>
    <property type="evidence" value="ECO:0007669"/>
    <property type="project" value="UniProtKB-SubCell"/>
</dbReference>
<dbReference type="NCBIfam" id="TIGR00205">
    <property type="entry name" value="fliE"/>
    <property type="match status" value="1"/>
</dbReference>
<dbReference type="Pfam" id="PF02049">
    <property type="entry name" value="FliE"/>
    <property type="match status" value="1"/>
</dbReference>
<keyword evidence="6" id="KW-0969">Cilium</keyword>
<evidence type="ECO:0000256" key="5">
    <source>
        <dbReference type="NCBIfam" id="TIGR00205"/>
    </source>
</evidence>
<organism evidence="6 7">
    <name type="scientific">Sulfurimicrobium lacus</name>
    <dbReference type="NCBI Taxonomy" id="2715678"/>
    <lineage>
        <taxon>Bacteria</taxon>
        <taxon>Pseudomonadati</taxon>
        <taxon>Pseudomonadota</taxon>
        <taxon>Betaproteobacteria</taxon>
        <taxon>Nitrosomonadales</taxon>
        <taxon>Sulfuricellaceae</taxon>
        <taxon>Sulfurimicrobium</taxon>
    </lineage>
</organism>
<name>A0A6F8V8Z5_9PROT</name>
<proteinExistence type="inferred from homology"/>
<comment type="subcellular location">
    <subcellularLocation>
        <location evidence="1 4">Bacterial flagellum basal body</location>
    </subcellularLocation>
</comment>
<evidence type="ECO:0000256" key="2">
    <source>
        <dbReference type="ARBA" id="ARBA00009272"/>
    </source>
</evidence>
<keyword evidence="3 4" id="KW-0975">Bacterial flagellum</keyword>
<dbReference type="EMBL" id="AP022853">
    <property type="protein sequence ID" value="BCB26168.1"/>
    <property type="molecule type" value="Genomic_DNA"/>
</dbReference>
<evidence type="ECO:0000256" key="1">
    <source>
        <dbReference type="ARBA" id="ARBA00004117"/>
    </source>
</evidence>
<comment type="similarity">
    <text evidence="2 4">Belongs to the FliE family.</text>
</comment>
<sequence length="103" mass="10919">MNIQGIDQLLSQMQATAAAAGGSAPPPQGGADFSALLQSSIDQVNSAQQESADMAKNFELGKTDASLQEVMISLQKANVSFQAMVQVRNKLVSAYQEVMNMQV</sequence>
<dbReference type="PANTHER" id="PTHR34653:SF1">
    <property type="entry name" value="FLAGELLAR HOOK-BASAL BODY COMPLEX PROTEIN FLIE"/>
    <property type="match status" value="1"/>
</dbReference>
<dbReference type="GO" id="GO:0005198">
    <property type="term" value="F:structural molecule activity"/>
    <property type="evidence" value="ECO:0007669"/>
    <property type="project" value="UniProtKB-UniRule"/>
</dbReference>
<keyword evidence="6" id="KW-0966">Cell projection</keyword>
<dbReference type="KEGG" id="slac:SKTS_10540"/>
<dbReference type="PRINTS" id="PR01006">
    <property type="entry name" value="FLGHOOKFLIE"/>
</dbReference>
<evidence type="ECO:0000256" key="3">
    <source>
        <dbReference type="ARBA" id="ARBA00023143"/>
    </source>
</evidence>
<dbReference type="InterPro" id="IPR001624">
    <property type="entry name" value="FliE"/>
</dbReference>
<dbReference type="Proteomes" id="UP000502260">
    <property type="component" value="Chromosome"/>
</dbReference>
<dbReference type="AlphaFoldDB" id="A0A6F8V8Z5"/>
<dbReference type="GO" id="GO:0071973">
    <property type="term" value="P:bacterial-type flagellum-dependent cell motility"/>
    <property type="evidence" value="ECO:0007669"/>
    <property type="project" value="InterPro"/>
</dbReference>
<evidence type="ECO:0000313" key="6">
    <source>
        <dbReference type="EMBL" id="BCB26168.1"/>
    </source>
</evidence>
<reference evidence="7" key="1">
    <citation type="submission" date="2020-03" db="EMBL/GenBank/DDBJ databases">
        <title>Complete genome sequence of sulfur-oxidizing bacterium skT11.</title>
        <authorList>
            <person name="Kanda M."/>
            <person name="Kojima H."/>
            <person name="Fukui M."/>
        </authorList>
    </citation>
    <scope>NUCLEOTIDE SEQUENCE [LARGE SCALE GENOMIC DNA]</scope>
    <source>
        <strain evidence="7">skT11</strain>
    </source>
</reference>
<dbReference type="PANTHER" id="PTHR34653">
    <property type="match status" value="1"/>
</dbReference>
<gene>
    <name evidence="4 6" type="primary">fliE</name>
    <name evidence="6" type="ORF">SKTS_10540</name>
</gene>
<dbReference type="GO" id="GO:0003774">
    <property type="term" value="F:cytoskeletal motor activity"/>
    <property type="evidence" value="ECO:0007669"/>
    <property type="project" value="InterPro"/>
</dbReference>
<keyword evidence="7" id="KW-1185">Reference proteome</keyword>